<accession>A0ABN8XJL9</accession>
<evidence type="ECO:0000256" key="1">
    <source>
        <dbReference type="SAM" id="MobiDB-lite"/>
    </source>
</evidence>
<keyword evidence="3" id="KW-1185">Reference proteome</keyword>
<feature type="region of interest" description="Disordered" evidence="1">
    <location>
        <begin position="57"/>
        <end position="99"/>
    </location>
</feature>
<evidence type="ECO:0000313" key="3">
    <source>
        <dbReference type="Proteomes" id="UP001176941"/>
    </source>
</evidence>
<organism evidence="2 3">
    <name type="scientific">Rangifer tarandus platyrhynchus</name>
    <name type="common">Svalbard reindeer</name>
    <dbReference type="NCBI Taxonomy" id="3082113"/>
    <lineage>
        <taxon>Eukaryota</taxon>
        <taxon>Metazoa</taxon>
        <taxon>Chordata</taxon>
        <taxon>Craniata</taxon>
        <taxon>Vertebrata</taxon>
        <taxon>Euteleostomi</taxon>
        <taxon>Mammalia</taxon>
        <taxon>Eutheria</taxon>
        <taxon>Laurasiatheria</taxon>
        <taxon>Artiodactyla</taxon>
        <taxon>Ruminantia</taxon>
        <taxon>Pecora</taxon>
        <taxon>Cervidae</taxon>
        <taxon>Odocoileinae</taxon>
        <taxon>Rangifer</taxon>
    </lineage>
</organism>
<dbReference type="Proteomes" id="UP001176941">
    <property type="component" value="Unassembled WGS sequence"/>
</dbReference>
<protein>
    <submittedName>
        <fullName evidence="2">Uncharacterized protein</fullName>
    </submittedName>
</protein>
<gene>
    <name evidence="2" type="ORF">MRATA1EN1_LOCUS31220</name>
</gene>
<feature type="compositionally biased region" description="Polar residues" evidence="1">
    <location>
        <begin position="62"/>
        <end position="90"/>
    </location>
</feature>
<sequence length="128" mass="13867">MCKESQRPLHRLKSLWPGWSPGAAGHGLVSRGSTFSTASLGRGVAETSFRSLAQAGMPQHVCSDSLNPESTLHTRNKQLGQTRGETTSPENAEGEGSRLTHYLTLTARTWSPVSSGCENFVPTRMWPS</sequence>
<name>A0ABN8XJL9_RANTA</name>
<proteinExistence type="predicted"/>
<reference evidence="2" key="1">
    <citation type="submission" date="2023-04" db="EMBL/GenBank/DDBJ databases">
        <authorList>
            <consortium name="ELIXIR-Norway"/>
        </authorList>
    </citation>
    <scope>NUCLEOTIDE SEQUENCE [LARGE SCALE GENOMIC DNA]</scope>
</reference>
<comment type="caution">
    <text evidence="2">The sequence shown here is derived from an EMBL/GenBank/DDBJ whole genome shotgun (WGS) entry which is preliminary data.</text>
</comment>
<dbReference type="EMBL" id="CATKSN020000440">
    <property type="protein sequence ID" value="CAI9149602.1"/>
    <property type="molecule type" value="Genomic_DNA"/>
</dbReference>
<evidence type="ECO:0000313" key="2">
    <source>
        <dbReference type="EMBL" id="CAI9149602.1"/>
    </source>
</evidence>